<reference evidence="1" key="1">
    <citation type="journal article" date="2021" name="Proc. Natl. Acad. Sci. U.S.A.">
        <title>A Catalog of Tens of Thousands of Viruses from Human Metagenomes Reveals Hidden Associations with Chronic Diseases.</title>
        <authorList>
            <person name="Tisza M.J."/>
            <person name="Buck C.B."/>
        </authorList>
    </citation>
    <scope>NUCLEOTIDE SEQUENCE</scope>
    <source>
        <strain evidence="1">CtpyK9</strain>
    </source>
</reference>
<evidence type="ECO:0000313" key="1">
    <source>
        <dbReference type="EMBL" id="DAF97974.1"/>
    </source>
</evidence>
<proteinExistence type="predicted"/>
<organism evidence="1">
    <name type="scientific">Siphoviridae sp. ctpyK9</name>
    <dbReference type="NCBI Taxonomy" id="2825679"/>
    <lineage>
        <taxon>Viruses</taxon>
        <taxon>Duplodnaviria</taxon>
        <taxon>Heunggongvirae</taxon>
        <taxon>Uroviricota</taxon>
        <taxon>Caudoviricetes</taxon>
    </lineage>
</organism>
<name>A0A8S5UUC5_9CAUD</name>
<accession>A0A8S5UUC5</accession>
<protein>
    <submittedName>
        <fullName evidence="1">Trcl Probable zinc-ribbon domain</fullName>
    </submittedName>
</protein>
<dbReference type="EMBL" id="BK016139">
    <property type="protein sequence ID" value="DAF97974.1"/>
    <property type="molecule type" value="Genomic_DNA"/>
</dbReference>
<sequence length="78" mass="8735">MTLTADTLITAPAWWLGSHHATIIAEARTRTGDLGWVVELACDPYTRWTVTEWDAYLPGDAGYPPPITCPTCRKQHHE</sequence>